<evidence type="ECO:0000259" key="3">
    <source>
        <dbReference type="PROSITE" id="PS51898"/>
    </source>
</evidence>
<dbReference type="InterPro" id="IPR011010">
    <property type="entry name" value="DNA_brk_join_enz"/>
</dbReference>
<sequence>ILVSLTLATLKQYTRSLRSWWDFCRQHEISPFSPDISLFLKFLFLGLLHVGFFFILKKTRSAISLISTKKIEDHTLVKRFCKGASFVKLQRPHYDFIWDPAPAISHLATIFPYDSVPLNKVTMKLILLLALGSGQRTQTIASIKILQIQFSQDKFFISIPDRIKTLAPGRLLSLLMFSRFSNRPSLCITLLLKHYLNITSDLRSSLCDALLISCKKPHQPVSVQTVSHWIRQGLEFYGVQTTLFSAYSTRHASTSLAAKNGVSIDLIKRAAGWSGDSRVFANFY</sequence>
<feature type="non-terminal residue" evidence="4">
    <location>
        <position position="1"/>
    </location>
</feature>
<dbReference type="PROSITE" id="PS51898">
    <property type="entry name" value="TYR_RECOMBINASE"/>
    <property type="match status" value="1"/>
</dbReference>
<dbReference type="InterPro" id="IPR002104">
    <property type="entry name" value="Integrase_catalytic"/>
</dbReference>
<dbReference type="OMA" id="EHYINIT"/>
<dbReference type="AlphaFoldDB" id="E2BQU6"/>
<dbReference type="InParanoid" id="E2BQU6"/>
<gene>
    <name evidence="4" type="ORF">EAI_02370</name>
</gene>
<dbReference type="GO" id="GO:0006310">
    <property type="term" value="P:DNA recombination"/>
    <property type="evidence" value="ECO:0007669"/>
    <property type="project" value="UniProtKB-KW"/>
</dbReference>
<dbReference type="GO" id="GO:0003677">
    <property type="term" value="F:DNA binding"/>
    <property type="evidence" value="ECO:0007669"/>
    <property type="project" value="InterPro"/>
</dbReference>
<organism evidence="5">
    <name type="scientific">Harpegnathos saltator</name>
    <name type="common">Jerdon's jumping ant</name>
    <dbReference type="NCBI Taxonomy" id="610380"/>
    <lineage>
        <taxon>Eukaryota</taxon>
        <taxon>Metazoa</taxon>
        <taxon>Ecdysozoa</taxon>
        <taxon>Arthropoda</taxon>
        <taxon>Hexapoda</taxon>
        <taxon>Insecta</taxon>
        <taxon>Pterygota</taxon>
        <taxon>Neoptera</taxon>
        <taxon>Endopterygota</taxon>
        <taxon>Hymenoptera</taxon>
        <taxon>Apocrita</taxon>
        <taxon>Aculeata</taxon>
        <taxon>Formicoidea</taxon>
        <taxon>Formicidae</taxon>
        <taxon>Ponerinae</taxon>
        <taxon>Ponerini</taxon>
        <taxon>Harpegnathos</taxon>
    </lineage>
</organism>
<evidence type="ECO:0000256" key="1">
    <source>
        <dbReference type="ARBA" id="ARBA00023172"/>
    </source>
</evidence>
<keyword evidence="2" id="KW-0472">Membrane</keyword>
<dbReference type="EMBL" id="GL449809">
    <property type="protein sequence ID" value="EFN81934.1"/>
    <property type="molecule type" value="Genomic_DNA"/>
</dbReference>
<proteinExistence type="predicted"/>
<reference evidence="4 5" key="1">
    <citation type="journal article" date="2010" name="Science">
        <title>Genomic comparison of the ants Camponotus floridanus and Harpegnathos saltator.</title>
        <authorList>
            <person name="Bonasio R."/>
            <person name="Zhang G."/>
            <person name="Ye C."/>
            <person name="Mutti N.S."/>
            <person name="Fang X."/>
            <person name="Qin N."/>
            <person name="Donahue G."/>
            <person name="Yang P."/>
            <person name="Li Q."/>
            <person name="Li C."/>
            <person name="Zhang P."/>
            <person name="Huang Z."/>
            <person name="Berger S.L."/>
            <person name="Reinberg D."/>
            <person name="Wang J."/>
            <person name="Liebig J."/>
        </authorList>
    </citation>
    <scope>NUCLEOTIDE SEQUENCE [LARGE SCALE GENOMIC DNA]</scope>
    <source>
        <strain evidence="4 5">R22 G/1</strain>
    </source>
</reference>
<evidence type="ECO:0000313" key="4">
    <source>
        <dbReference type="EMBL" id="EFN81934.1"/>
    </source>
</evidence>
<keyword evidence="2" id="KW-1133">Transmembrane helix</keyword>
<dbReference type="Gene3D" id="1.10.443.10">
    <property type="entry name" value="Intergrase catalytic core"/>
    <property type="match status" value="1"/>
</dbReference>
<dbReference type="PANTHER" id="PTHR35617">
    <property type="entry name" value="PHAGE_INTEGRASE DOMAIN-CONTAINING PROTEIN"/>
    <property type="match status" value="1"/>
</dbReference>
<dbReference type="Proteomes" id="UP000008237">
    <property type="component" value="Unassembled WGS sequence"/>
</dbReference>
<evidence type="ECO:0000256" key="2">
    <source>
        <dbReference type="SAM" id="Phobius"/>
    </source>
</evidence>
<feature type="domain" description="Tyr recombinase" evidence="3">
    <location>
        <begin position="93"/>
        <end position="284"/>
    </location>
</feature>
<dbReference type="InterPro" id="IPR013762">
    <property type="entry name" value="Integrase-like_cat_sf"/>
</dbReference>
<dbReference type="SUPFAM" id="SSF56349">
    <property type="entry name" value="DNA breaking-rejoining enzymes"/>
    <property type="match status" value="1"/>
</dbReference>
<feature type="non-terminal residue" evidence="4">
    <location>
        <position position="284"/>
    </location>
</feature>
<dbReference type="PANTHER" id="PTHR35617:SF3">
    <property type="entry name" value="CORE-BINDING (CB) DOMAIN-CONTAINING PROTEIN"/>
    <property type="match status" value="1"/>
</dbReference>
<dbReference type="OrthoDB" id="7699712at2759"/>
<keyword evidence="5" id="KW-1185">Reference proteome</keyword>
<accession>E2BQU6</accession>
<dbReference type="GO" id="GO:0015074">
    <property type="term" value="P:DNA integration"/>
    <property type="evidence" value="ECO:0007669"/>
    <property type="project" value="InterPro"/>
</dbReference>
<evidence type="ECO:0000313" key="5">
    <source>
        <dbReference type="Proteomes" id="UP000008237"/>
    </source>
</evidence>
<dbReference type="STRING" id="610380.E2BQU6"/>
<protein>
    <recommendedName>
        <fullName evidence="3">Tyr recombinase domain-containing protein</fullName>
    </recommendedName>
</protein>
<dbReference type="Pfam" id="PF00589">
    <property type="entry name" value="Phage_integrase"/>
    <property type="match status" value="1"/>
</dbReference>
<keyword evidence="1" id="KW-0233">DNA recombination</keyword>
<name>E2BQU6_HARSA</name>
<feature type="transmembrane region" description="Helical" evidence="2">
    <location>
        <begin position="38"/>
        <end position="56"/>
    </location>
</feature>
<keyword evidence="2" id="KW-0812">Transmembrane</keyword>